<keyword evidence="2" id="KW-0963">Cytoplasm</keyword>
<dbReference type="AlphaFoldDB" id="A0A840MKM2"/>
<evidence type="ECO:0000313" key="5">
    <source>
        <dbReference type="EMBL" id="MBB5019724.1"/>
    </source>
</evidence>
<dbReference type="InterPro" id="IPR002347">
    <property type="entry name" value="SDR_fam"/>
</dbReference>
<keyword evidence="3" id="KW-0521">NADP</keyword>
<dbReference type="Proteomes" id="UP000575898">
    <property type="component" value="Unassembled WGS sequence"/>
</dbReference>
<evidence type="ECO:0000313" key="6">
    <source>
        <dbReference type="Proteomes" id="UP000575898"/>
    </source>
</evidence>
<dbReference type="EMBL" id="JACHHY010000019">
    <property type="protein sequence ID" value="MBB5019724.1"/>
    <property type="molecule type" value="Genomic_DNA"/>
</dbReference>
<dbReference type="SUPFAM" id="SSF51735">
    <property type="entry name" value="NAD(P)-binding Rossmann-fold domains"/>
    <property type="match status" value="1"/>
</dbReference>
<dbReference type="PANTHER" id="PTHR44085">
    <property type="entry name" value="SEPIAPTERIN REDUCTASE"/>
    <property type="match status" value="1"/>
</dbReference>
<sequence>MYCYVITGASRGLGLALAQQLADEGHHLVCLARHESAGLQALAGRAASYRFIAQDLADTSAVSQLADELFGTLAAMHWHGLYLINNAGMLAPIAKAGHYDDAGLQTAMAVNLLAPMQLTNALLRHAGHLAIDKRVMNISSGAARKPYQGWSAYCTAKAGLDHYTRCVGVEQAELATGTRIVSIAPGVIDTDMQGAIRAASVAQFPLVEQFKQYQAAGALAAAGVVAHQLLQVLHGDRFGFGDTLDIRDFA</sequence>
<dbReference type="Pfam" id="PF00106">
    <property type="entry name" value="adh_short"/>
    <property type="match status" value="1"/>
</dbReference>
<comment type="caution">
    <text evidence="5">The sequence shown here is derived from an EMBL/GenBank/DDBJ whole genome shotgun (WGS) entry which is preliminary data.</text>
</comment>
<reference evidence="5 6" key="1">
    <citation type="submission" date="2020-08" db="EMBL/GenBank/DDBJ databases">
        <title>Genomic Encyclopedia of Type Strains, Phase IV (KMG-IV): sequencing the most valuable type-strain genomes for metagenomic binning, comparative biology and taxonomic classification.</title>
        <authorList>
            <person name="Goeker M."/>
        </authorList>
    </citation>
    <scope>NUCLEOTIDE SEQUENCE [LARGE SCALE GENOMIC DNA]</scope>
    <source>
        <strain evidence="5 6">DSM 27165</strain>
    </source>
</reference>
<organism evidence="5 6">
    <name type="scientific">Chitinivorax tropicus</name>
    <dbReference type="NCBI Taxonomy" id="714531"/>
    <lineage>
        <taxon>Bacteria</taxon>
        <taxon>Pseudomonadati</taxon>
        <taxon>Pseudomonadota</taxon>
        <taxon>Betaproteobacteria</taxon>
        <taxon>Chitinivorax</taxon>
    </lineage>
</organism>
<evidence type="ECO:0000256" key="1">
    <source>
        <dbReference type="ARBA" id="ARBA00004496"/>
    </source>
</evidence>
<accession>A0A840MKM2</accession>
<keyword evidence="6" id="KW-1185">Reference proteome</keyword>
<dbReference type="Gene3D" id="3.40.50.720">
    <property type="entry name" value="NAD(P)-binding Rossmann-like Domain"/>
    <property type="match status" value="1"/>
</dbReference>
<gene>
    <name evidence="5" type="ORF">HNQ59_003032</name>
</gene>
<dbReference type="InterPro" id="IPR020904">
    <property type="entry name" value="Sc_DH/Rdtase_CS"/>
</dbReference>
<dbReference type="InterPro" id="IPR036291">
    <property type="entry name" value="NAD(P)-bd_dom_sf"/>
</dbReference>
<dbReference type="PANTHER" id="PTHR44085:SF2">
    <property type="entry name" value="SEPIAPTERIN REDUCTASE"/>
    <property type="match status" value="1"/>
</dbReference>
<dbReference type="PRINTS" id="PR00081">
    <property type="entry name" value="GDHRDH"/>
</dbReference>
<dbReference type="GO" id="GO:0006729">
    <property type="term" value="P:tetrahydrobiopterin biosynthetic process"/>
    <property type="evidence" value="ECO:0007669"/>
    <property type="project" value="TreeGrafter"/>
</dbReference>
<evidence type="ECO:0000256" key="3">
    <source>
        <dbReference type="ARBA" id="ARBA00022857"/>
    </source>
</evidence>
<dbReference type="GO" id="GO:0005737">
    <property type="term" value="C:cytoplasm"/>
    <property type="evidence" value="ECO:0007669"/>
    <property type="project" value="UniProtKB-SubCell"/>
</dbReference>
<evidence type="ECO:0000256" key="4">
    <source>
        <dbReference type="ARBA" id="ARBA00023002"/>
    </source>
</evidence>
<dbReference type="GO" id="GO:0004757">
    <property type="term" value="F:sepiapterin reductase (NADP+) activity"/>
    <property type="evidence" value="ECO:0007669"/>
    <property type="project" value="TreeGrafter"/>
</dbReference>
<dbReference type="InterPro" id="IPR051721">
    <property type="entry name" value="Biopterin_syn/organic_redct"/>
</dbReference>
<protein>
    <submittedName>
        <fullName evidence="5">NAD(P)-dependent dehydrogenase (Short-subunit alcohol dehydrogenase family)</fullName>
    </submittedName>
</protein>
<evidence type="ECO:0000256" key="2">
    <source>
        <dbReference type="ARBA" id="ARBA00022490"/>
    </source>
</evidence>
<keyword evidence="4" id="KW-0560">Oxidoreductase</keyword>
<comment type="subcellular location">
    <subcellularLocation>
        <location evidence="1">Cytoplasm</location>
    </subcellularLocation>
</comment>
<dbReference type="RefSeq" id="WP_184041034.1">
    <property type="nucleotide sequence ID" value="NZ_JACHHY010000019.1"/>
</dbReference>
<name>A0A840MKM2_9PROT</name>
<dbReference type="PROSITE" id="PS00061">
    <property type="entry name" value="ADH_SHORT"/>
    <property type="match status" value="1"/>
</dbReference>
<proteinExistence type="predicted"/>